<sequence>MLLDSETEPSNNASSDNKATYKAQEIEPISITATYCLPEKNIRQIASIKPLLFEGTSVCSDQWLITFETTEDSDLPSRIPRSTHINEEQVEDSTDAKIITSECISDNEEMALEDEVAETTTNKESDITINMTDIKNSDSMKMEVAESMVTSVKIGNNPEETPFTT</sequence>
<dbReference type="EMBL" id="CAJVPW010002737">
    <property type="protein sequence ID" value="CAG8512255.1"/>
    <property type="molecule type" value="Genomic_DNA"/>
</dbReference>
<feature type="non-terminal residue" evidence="1">
    <location>
        <position position="165"/>
    </location>
</feature>
<comment type="caution">
    <text evidence="1">The sequence shown here is derived from an EMBL/GenBank/DDBJ whole genome shotgun (WGS) entry which is preliminary data.</text>
</comment>
<organism evidence="1 2">
    <name type="scientific">Cetraspora pellucida</name>
    <dbReference type="NCBI Taxonomy" id="1433469"/>
    <lineage>
        <taxon>Eukaryota</taxon>
        <taxon>Fungi</taxon>
        <taxon>Fungi incertae sedis</taxon>
        <taxon>Mucoromycota</taxon>
        <taxon>Glomeromycotina</taxon>
        <taxon>Glomeromycetes</taxon>
        <taxon>Diversisporales</taxon>
        <taxon>Gigasporaceae</taxon>
        <taxon>Cetraspora</taxon>
    </lineage>
</organism>
<reference evidence="1" key="1">
    <citation type="submission" date="2021-06" db="EMBL/GenBank/DDBJ databases">
        <authorList>
            <person name="Kallberg Y."/>
            <person name="Tangrot J."/>
            <person name="Rosling A."/>
        </authorList>
    </citation>
    <scope>NUCLEOTIDE SEQUENCE</scope>
    <source>
        <strain evidence="1">28 12/20/2015</strain>
    </source>
</reference>
<name>A0ACA9L5J7_9GLOM</name>
<proteinExistence type="predicted"/>
<accession>A0ACA9L5J7</accession>
<evidence type="ECO:0000313" key="2">
    <source>
        <dbReference type="Proteomes" id="UP000789366"/>
    </source>
</evidence>
<keyword evidence="2" id="KW-1185">Reference proteome</keyword>
<evidence type="ECO:0000313" key="1">
    <source>
        <dbReference type="EMBL" id="CAG8512255.1"/>
    </source>
</evidence>
<gene>
    <name evidence="1" type="ORF">SPELUC_LOCUS3532</name>
</gene>
<protein>
    <submittedName>
        <fullName evidence="1">7129_t:CDS:1</fullName>
    </submittedName>
</protein>
<dbReference type="Proteomes" id="UP000789366">
    <property type="component" value="Unassembled WGS sequence"/>
</dbReference>